<evidence type="ECO:0000313" key="2">
    <source>
        <dbReference type="Proteomes" id="UP000349468"/>
    </source>
</evidence>
<sequence length="70" mass="7865">MLMLNVRLSRHKRLPRGTGYWGAQDAIDLGDASDSDVASLKLWKQYRVALNRIEQQVGFPVTVDWPVAPG</sequence>
<organism evidence="1 2">
    <name type="scientific">Pseudomonas fluorescens</name>
    <dbReference type="NCBI Taxonomy" id="294"/>
    <lineage>
        <taxon>Bacteria</taxon>
        <taxon>Pseudomonadati</taxon>
        <taxon>Pseudomonadota</taxon>
        <taxon>Gammaproteobacteria</taxon>
        <taxon>Pseudomonadales</taxon>
        <taxon>Pseudomonadaceae</taxon>
        <taxon>Pseudomonas</taxon>
    </lineage>
</organism>
<dbReference type="RefSeq" id="WP_154911661.1">
    <property type="nucleotide sequence ID" value="NZ_CABVIK010000002.1"/>
</dbReference>
<dbReference type="InterPro" id="IPR003458">
    <property type="entry name" value="Phage_T4_Gp38_tail_assem"/>
</dbReference>
<proteinExistence type="predicted"/>
<reference evidence="1 2" key="1">
    <citation type="submission" date="2019-09" db="EMBL/GenBank/DDBJ databases">
        <authorList>
            <person name="Chandra G."/>
            <person name="Truman W A."/>
        </authorList>
    </citation>
    <scope>NUCLEOTIDE SEQUENCE [LARGE SCALE GENOMIC DNA]</scope>
    <source>
        <strain evidence="1">PS870</strain>
    </source>
</reference>
<evidence type="ECO:0008006" key="3">
    <source>
        <dbReference type="Google" id="ProtNLM"/>
    </source>
</evidence>
<name>A0A5E7GUC9_PSEFL</name>
<dbReference type="Pfam" id="PF02413">
    <property type="entry name" value="Caudo_TAP"/>
    <property type="match status" value="1"/>
</dbReference>
<accession>A0A5E7GUC9</accession>
<gene>
    <name evidence="1" type="ORF">PS870_00498</name>
</gene>
<evidence type="ECO:0000313" key="1">
    <source>
        <dbReference type="EMBL" id="VVO55170.1"/>
    </source>
</evidence>
<dbReference type="Proteomes" id="UP000349468">
    <property type="component" value="Unassembled WGS sequence"/>
</dbReference>
<dbReference type="AlphaFoldDB" id="A0A5E7GUC9"/>
<protein>
    <recommendedName>
        <fullName evidence="3">Phage tail protein</fullName>
    </recommendedName>
</protein>
<dbReference type="EMBL" id="CABVIK010000002">
    <property type="protein sequence ID" value="VVO55170.1"/>
    <property type="molecule type" value="Genomic_DNA"/>
</dbReference>